<feature type="binding site" evidence="15">
    <location>
        <position position="189"/>
    </location>
    <ligand>
        <name>L-threonine</name>
        <dbReference type="ChEBI" id="CHEBI:57926"/>
    </ligand>
</feature>
<evidence type="ECO:0000256" key="10">
    <source>
        <dbReference type="ARBA" id="ARBA00022840"/>
    </source>
</evidence>
<comment type="function">
    <text evidence="13">Required for the formation of a threonylcarbamoyl group on adenosine at position 37 (t(6)A37) in tRNAs that read codons beginning with adenine. Likely catalyzes the conversion of L-threonine, HCO(3)(-)/CO(2) and ATP to give threonylcarbamoyl-AMP (TC-AMP) as the acyladenylate intermediate, with the release of diphosphate. Required for normal translation, by ensuring translation fidelity at the level of codon recognition, appropriate translation initiation selection and maintenance of reading frame. Also involved in telomere replication. Binds to single-stranded telomeric (ssTG) DNA and positively regulates telomere length.</text>
</comment>
<dbReference type="PANTHER" id="PTHR17490:SF16">
    <property type="entry name" value="THREONYLCARBAMOYL-AMP SYNTHASE"/>
    <property type="match status" value="1"/>
</dbReference>
<sequence>MAATDEPRVNTRILSVKSIHPPSGLNDDLGAWFEAHKAESEDCKNIAKAAHSLRISDLPVAFPTETVYGLGADATRSPAVLGIYKAKRRPADNPLIVHVSSLEHLRRLLRKPSDAVSNGVSAHEDPIPAVYAPLISRFWPGPLTILLPNPAHSPLASEVTSGLPTFGCRIPSSPLARLLIAIADRPLAAPSANASTRPSPTTAQHVLDDLNGRIELILDGGPCKVGVESTVVDGLSDPPAILRPGGLGIEEIRSCGGPWSRVVKAYKDKAEHAADSGHVKSSAPAPGPRAPGMKYKHYSPRARVILFETGTTEQAARDIAITHYNQSTSASATKAPATPKIGTISTRTWSSNLNLDFPTESIALGAEAEHIARGLFSALRDLDEKGVETILIEGIDDSEGDLAAAVMNRLRKAAEVDVK</sequence>
<feature type="binding site" evidence="15">
    <location>
        <position position="191"/>
    </location>
    <ligand>
        <name>ATP</name>
        <dbReference type="ChEBI" id="CHEBI:30616"/>
    </ligand>
</feature>
<comment type="caution">
    <text evidence="18">The sequence shown here is derived from an EMBL/GenBank/DDBJ whole genome shotgun (WGS) entry which is preliminary data.</text>
</comment>
<evidence type="ECO:0000256" key="6">
    <source>
        <dbReference type="ARBA" id="ARBA00022679"/>
    </source>
</evidence>
<dbReference type="EC" id="2.7.7.87" evidence="3 14"/>
<keyword evidence="6 14" id="KW-0808">Transferase</keyword>
<dbReference type="GO" id="GO:0000049">
    <property type="term" value="F:tRNA binding"/>
    <property type="evidence" value="ECO:0007669"/>
    <property type="project" value="TreeGrafter"/>
</dbReference>
<dbReference type="GO" id="GO:0005524">
    <property type="term" value="F:ATP binding"/>
    <property type="evidence" value="ECO:0007669"/>
    <property type="project" value="UniProtKB-UniRule"/>
</dbReference>
<organism evidence="18 19">
    <name type="scientific">Phaeomoniella chlamydospora</name>
    <name type="common">Phaeoacremonium chlamydosporum</name>
    <dbReference type="NCBI Taxonomy" id="158046"/>
    <lineage>
        <taxon>Eukaryota</taxon>
        <taxon>Fungi</taxon>
        <taxon>Dikarya</taxon>
        <taxon>Ascomycota</taxon>
        <taxon>Pezizomycotina</taxon>
        <taxon>Eurotiomycetes</taxon>
        <taxon>Chaetothyriomycetidae</taxon>
        <taxon>Phaeomoniellales</taxon>
        <taxon>Phaeomoniellaceae</taxon>
        <taxon>Phaeomoniella</taxon>
    </lineage>
</organism>
<feature type="binding site" evidence="15">
    <location>
        <position position="169"/>
    </location>
    <ligand>
        <name>L-threonine</name>
        <dbReference type="ChEBI" id="CHEBI:57926"/>
    </ligand>
</feature>
<evidence type="ECO:0000256" key="15">
    <source>
        <dbReference type="PIRSR" id="PIRSR004930-1"/>
    </source>
</evidence>
<feature type="binding site" evidence="15">
    <location>
        <position position="243"/>
    </location>
    <ligand>
        <name>ATP</name>
        <dbReference type="ChEBI" id="CHEBI:30616"/>
    </ligand>
</feature>
<feature type="binding site" evidence="15">
    <location>
        <position position="165"/>
    </location>
    <ligand>
        <name>ATP</name>
        <dbReference type="ChEBI" id="CHEBI:30616"/>
    </ligand>
</feature>
<dbReference type="GO" id="GO:0043047">
    <property type="term" value="F:single-stranded telomeric DNA binding"/>
    <property type="evidence" value="ECO:0007669"/>
    <property type="project" value="EnsemblFungi"/>
</dbReference>
<dbReference type="PANTHER" id="PTHR17490">
    <property type="entry name" value="SUA5"/>
    <property type="match status" value="1"/>
</dbReference>
<dbReference type="EMBL" id="LCWF01000060">
    <property type="protein sequence ID" value="KKY24364.1"/>
    <property type="molecule type" value="Genomic_DNA"/>
</dbReference>
<feature type="binding site" evidence="15">
    <location>
        <position position="93"/>
    </location>
    <ligand>
        <name>ATP</name>
        <dbReference type="ChEBI" id="CHEBI:30616"/>
    </ligand>
</feature>
<evidence type="ECO:0000256" key="5">
    <source>
        <dbReference type="ARBA" id="ARBA00022490"/>
    </source>
</evidence>
<feature type="binding site" evidence="15">
    <location>
        <position position="66"/>
    </location>
    <ligand>
        <name>L-threonine</name>
        <dbReference type="ChEBI" id="CHEBI:57926"/>
    </ligand>
</feature>
<keyword evidence="5 14" id="KW-0963">Cytoplasm</keyword>
<dbReference type="Pfam" id="PF01300">
    <property type="entry name" value="Sua5_yciO_yrdC"/>
    <property type="match status" value="1"/>
</dbReference>
<reference evidence="18 19" key="1">
    <citation type="submission" date="2015-05" db="EMBL/GenBank/DDBJ databases">
        <title>Distinctive expansion of gene families associated with plant cell wall degradation and secondary metabolism in the genomes of grapevine trunk pathogens.</title>
        <authorList>
            <person name="Lawrence D.P."/>
            <person name="Travadon R."/>
            <person name="Rolshausen P.E."/>
            <person name="Baumgartner K."/>
        </authorList>
    </citation>
    <scope>NUCLEOTIDE SEQUENCE [LARGE SCALE GENOMIC DNA]</scope>
    <source>
        <strain evidence="18">UCRPC4</strain>
    </source>
</reference>
<dbReference type="NCBIfam" id="TIGR00057">
    <property type="entry name" value="L-threonylcarbamoyladenylate synthase"/>
    <property type="match status" value="1"/>
</dbReference>
<feature type="binding site" evidence="15">
    <location>
        <position position="298"/>
    </location>
    <ligand>
        <name>ATP</name>
        <dbReference type="ChEBI" id="CHEBI:30616"/>
    </ligand>
</feature>
<evidence type="ECO:0000256" key="7">
    <source>
        <dbReference type="ARBA" id="ARBA00022694"/>
    </source>
</evidence>
<dbReference type="AlphaFoldDB" id="A0A0G2EQ17"/>
<dbReference type="GO" id="GO:0005739">
    <property type="term" value="C:mitochondrion"/>
    <property type="evidence" value="ECO:0007669"/>
    <property type="project" value="EnsemblFungi"/>
</dbReference>
<feature type="binding site" evidence="15">
    <location>
        <position position="199"/>
    </location>
    <ligand>
        <name>ATP</name>
        <dbReference type="ChEBI" id="CHEBI:30616"/>
    </ligand>
</feature>
<dbReference type="GO" id="GO:0002949">
    <property type="term" value="P:tRNA threonylcarbamoyladenosine modification"/>
    <property type="evidence" value="ECO:0007669"/>
    <property type="project" value="EnsemblFungi"/>
</dbReference>
<dbReference type="InterPro" id="IPR050156">
    <property type="entry name" value="TC-AMP_synthase_SUA5"/>
</dbReference>
<evidence type="ECO:0000256" key="1">
    <source>
        <dbReference type="ARBA" id="ARBA00004496"/>
    </source>
</evidence>
<dbReference type="InterPro" id="IPR010923">
    <property type="entry name" value="T(6)A37_SUA5"/>
</dbReference>
<dbReference type="SUPFAM" id="SSF55821">
    <property type="entry name" value="YrdC/RibB"/>
    <property type="match status" value="1"/>
</dbReference>
<dbReference type="GO" id="GO:0061710">
    <property type="term" value="F:L-threonylcarbamoyladenylate synthase"/>
    <property type="evidence" value="ECO:0007669"/>
    <property type="project" value="UniProtKB-EC"/>
</dbReference>
<dbReference type="Pfam" id="PF03481">
    <property type="entry name" value="Sua5_C"/>
    <property type="match status" value="1"/>
</dbReference>
<keyword evidence="19" id="KW-1185">Reference proteome</keyword>
<reference evidence="18 19" key="2">
    <citation type="submission" date="2015-05" db="EMBL/GenBank/DDBJ databases">
        <authorList>
            <person name="Morales-Cruz A."/>
            <person name="Amrine K.C."/>
            <person name="Cantu D."/>
        </authorList>
    </citation>
    <scope>NUCLEOTIDE SEQUENCE [LARGE SCALE GENOMIC DNA]</scope>
    <source>
        <strain evidence="18">UCRPC4</strain>
    </source>
</reference>
<evidence type="ECO:0000256" key="13">
    <source>
        <dbReference type="ARBA" id="ARBA00056339"/>
    </source>
</evidence>
<dbReference type="Gene3D" id="3.90.870.10">
    <property type="entry name" value="DHBP synthase"/>
    <property type="match status" value="1"/>
</dbReference>
<dbReference type="InterPro" id="IPR017945">
    <property type="entry name" value="DHBP_synth_RibB-like_a/b_dom"/>
</dbReference>
<evidence type="ECO:0000313" key="19">
    <source>
        <dbReference type="Proteomes" id="UP000053317"/>
    </source>
</evidence>
<gene>
    <name evidence="18" type="ORF">UCRPC4_g02474</name>
</gene>
<dbReference type="InterPro" id="IPR005145">
    <property type="entry name" value="Sua5_C"/>
</dbReference>
<dbReference type="OrthoDB" id="412787at2759"/>
<feature type="binding site" evidence="15">
    <location>
        <position position="98"/>
    </location>
    <ligand>
        <name>L-threonine</name>
        <dbReference type="ChEBI" id="CHEBI:57926"/>
    </ligand>
</feature>
<comment type="subcellular location">
    <subcellularLocation>
        <location evidence="1 14">Cytoplasm</location>
    </subcellularLocation>
</comment>
<evidence type="ECO:0000256" key="2">
    <source>
        <dbReference type="ARBA" id="ARBA00007663"/>
    </source>
</evidence>
<dbReference type="InterPro" id="IPR006070">
    <property type="entry name" value="Sua5-like_dom"/>
</dbReference>
<keyword evidence="7 14" id="KW-0819">tRNA processing</keyword>
<evidence type="ECO:0000259" key="17">
    <source>
        <dbReference type="PROSITE" id="PS51163"/>
    </source>
</evidence>
<evidence type="ECO:0000256" key="3">
    <source>
        <dbReference type="ARBA" id="ARBA00012584"/>
    </source>
</evidence>
<comment type="catalytic activity">
    <reaction evidence="12 14">
        <text>L-threonine + hydrogencarbonate + ATP = L-threonylcarbamoyladenylate + diphosphate + H2O</text>
        <dbReference type="Rhea" id="RHEA:36407"/>
        <dbReference type="ChEBI" id="CHEBI:15377"/>
        <dbReference type="ChEBI" id="CHEBI:17544"/>
        <dbReference type="ChEBI" id="CHEBI:30616"/>
        <dbReference type="ChEBI" id="CHEBI:33019"/>
        <dbReference type="ChEBI" id="CHEBI:57926"/>
        <dbReference type="ChEBI" id="CHEBI:73682"/>
        <dbReference type="EC" id="2.7.7.87"/>
    </reaction>
</comment>
<evidence type="ECO:0000256" key="4">
    <source>
        <dbReference type="ARBA" id="ARBA00015492"/>
    </source>
</evidence>
<dbReference type="FunFam" id="3.90.870.10:FF:000008">
    <property type="entry name" value="Threonylcarbamoyl-AMP synthase"/>
    <property type="match status" value="1"/>
</dbReference>
<name>A0A0G2EQ17_PHACM</name>
<evidence type="ECO:0000256" key="9">
    <source>
        <dbReference type="ARBA" id="ARBA00022741"/>
    </source>
</evidence>
<protein>
    <recommendedName>
        <fullName evidence="4 14">Threonylcarbamoyl-AMP synthase</fullName>
        <shortName evidence="14">TC-AMP synthase</shortName>
        <ecNumber evidence="3 14">2.7.7.87</ecNumber>
    </recommendedName>
    <alternativeName>
        <fullName evidence="11 14">L-threonylcarbamoyladenylate synthase</fullName>
    </alternativeName>
</protein>
<accession>A0A0G2EQ17</accession>
<dbReference type="GO" id="GO:0000723">
    <property type="term" value="P:telomere maintenance"/>
    <property type="evidence" value="ECO:0007669"/>
    <property type="project" value="EnsemblFungi"/>
</dbReference>
<dbReference type="Proteomes" id="UP000053317">
    <property type="component" value="Unassembled WGS sequence"/>
</dbReference>
<keyword evidence="8 14" id="KW-0548">Nucleotidyltransferase</keyword>
<dbReference type="PIRSF" id="PIRSF004930">
    <property type="entry name" value="Tln_factor_SUA5"/>
    <property type="match status" value="1"/>
</dbReference>
<feature type="domain" description="YrdC-like" evidence="17">
    <location>
        <begin position="43"/>
        <end position="247"/>
    </location>
</feature>
<evidence type="ECO:0000256" key="16">
    <source>
        <dbReference type="SAM" id="MobiDB-lite"/>
    </source>
</evidence>
<keyword evidence="9 14" id="KW-0547">Nucleotide-binding</keyword>
<feature type="binding site" evidence="15">
    <location>
        <position position="229"/>
    </location>
    <ligand>
        <name>L-threonine</name>
        <dbReference type="ChEBI" id="CHEBI:57926"/>
    </ligand>
</feature>
<feature type="region of interest" description="Disordered" evidence="16">
    <location>
        <begin position="271"/>
        <end position="294"/>
    </location>
</feature>
<dbReference type="Gene3D" id="3.40.50.11030">
    <property type="entry name" value="Threonylcarbamoyl-AMP synthase, C-terminal domain"/>
    <property type="match status" value="1"/>
</dbReference>
<comment type="similarity">
    <text evidence="2 14">Belongs to the SUA5 family.</text>
</comment>
<dbReference type="InterPro" id="IPR038385">
    <property type="entry name" value="Sua5/YwlC_C"/>
</dbReference>
<evidence type="ECO:0000256" key="12">
    <source>
        <dbReference type="ARBA" id="ARBA00048366"/>
    </source>
</evidence>
<keyword evidence="10 14" id="KW-0067">ATP-binding</keyword>
<evidence type="ECO:0000256" key="8">
    <source>
        <dbReference type="ARBA" id="ARBA00022695"/>
    </source>
</evidence>
<evidence type="ECO:0000313" key="18">
    <source>
        <dbReference type="EMBL" id="KKY24364.1"/>
    </source>
</evidence>
<evidence type="ECO:0000256" key="11">
    <source>
        <dbReference type="ARBA" id="ARBA00029774"/>
    </source>
</evidence>
<feature type="binding site" evidence="15">
    <location>
        <position position="89"/>
    </location>
    <ligand>
        <name>ATP</name>
        <dbReference type="ChEBI" id="CHEBI:30616"/>
    </ligand>
</feature>
<dbReference type="PROSITE" id="PS51163">
    <property type="entry name" value="YRDC"/>
    <property type="match status" value="1"/>
</dbReference>
<proteinExistence type="inferred from homology"/>
<dbReference type="GO" id="GO:0006450">
    <property type="term" value="P:regulation of translational fidelity"/>
    <property type="evidence" value="ECO:0007669"/>
    <property type="project" value="EnsemblFungi"/>
</dbReference>
<evidence type="ECO:0000256" key="14">
    <source>
        <dbReference type="PIRNR" id="PIRNR004930"/>
    </source>
</evidence>
<dbReference type="GO" id="GO:0003725">
    <property type="term" value="F:double-stranded RNA binding"/>
    <property type="evidence" value="ECO:0007669"/>
    <property type="project" value="UniProtKB-UniRule"/>
</dbReference>